<accession>A0A2R6WHX7</accession>
<evidence type="ECO:0000313" key="2">
    <source>
        <dbReference type="Proteomes" id="UP000244005"/>
    </source>
</evidence>
<reference evidence="2" key="1">
    <citation type="journal article" date="2017" name="Cell">
        <title>Insights into land plant evolution garnered from the Marchantia polymorpha genome.</title>
        <authorList>
            <person name="Bowman J.L."/>
            <person name="Kohchi T."/>
            <person name="Yamato K.T."/>
            <person name="Jenkins J."/>
            <person name="Shu S."/>
            <person name="Ishizaki K."/>
            <person name="Yamaoka S."/>
            <person name="Nishihama R."/>
            <person name="Nakamura Y."/>
            <person name="Berger F."/>
            <person name="Adam C."/>
            <person name="Aki S.S."/>
            <person name="Althoff F."/>
            <person name="Araki T."/>
            <person name="Arteaga-Vazquez M.A."/>
            <person name="Balasubrmanian S."/>
            <person name="Barry K."/>
            <person name="Bauer D."/>
            <person name="Boehm C.R."/>
            <person name="Briginshaw L."/>
            <person name="Caballero-Perez J."/>
            <person name="Catarino B."/>
            <person name="Chen F."/>
            <person name="Chiyoda S."/>
            <person name="Chovatia M."/>
            <person name="Davies K.M."/>
            <person name="Delmans M."/>
            <person name="Demura T."/>
            <person name="Dierschke T."/>
            <person name="Dolan L."/>
            <person name="Dorantes-Acosta A.E."/>
            <person name="Eklund D.M."/>
            <person name="Florent S.N."/>
            <person name="Flores-Sandoval E."/>
            <person name="Fujiyama A."/>
            <person name="Fukuzawa H."/>
            <person name="Galik B."/>
            <person name="Grimanelli D."/>
            <person name="Grimwood J."/>
            <person name="Grossniklaus U."/>
            <person name="Hamada T."/>
            <person name="Haseloff J."/>
            <person name="Hetherington A.J."/>
            <person name="Higo A."/>
            <person name="Hirakawa Y."/>
            <person name="Hundley H.N."/>
            <person name="Ikeda Y."/>
            <person name="Inoue K."/>
            <person name="Inoue S.I."/>
            <person name="Ishida S."/>
            <person name="Jia Q."/>
            <person name="Kakita M."/>
            <person name="Kanazawa T."/>
            <person name="Kawai Y."/>
            <person name="Kawashima T."/>
            <person name="Kennedy M."/>
            <person name="Kinose K."/>
            <person name="Kinoshita T."/>
            <person name="Kohara Y."/>
            <person name="Koide E."/>
            <person name="Komatsu K."/>
            <person name="Kopischke S."/>
            <person name="Kubo M."/>
            <person name="Kyozuka J."/>
            <person name="Lagercrantz U."/>
            <person name="Lin S.S."/>
            <person name="Lindquist E."/>
            <person name="Lipzen A.M."/>
            <person name="Lu C.W."/>
            <person name="De Luna E."/>
            <person name="Martienssen R.A."/>
            <person name="Minamino N."/>
            <person name="Mizutani M."/>
            <person name="Mizutani M."/>
            <person name="Mochizuki N."/>
            <person name="Monte I."/>
            <person name="Mosher R."/>
            <person name="Nagasaki H."/>
            <person name="Nakagami H."/>
            <person name="Naramoto S."/>
            <person name="Nishitani K."/>
            <person name="Ohtani M."/>
            <person name="Okamoto T."/>
            <person name="Okumura M."/>
            <person name="Phillips J."/>
            <person name="Pollak B."/>
            <person name="Reinders A."/>
            <person name="Rovekamp M."/>
            <person name="Sano R."/>
            <person name="Sawa S."/>
            <person name="Schmid M.W."/>
            <person name="Shirakawa M."/>
            <person name="Solano R."/>
            <person name="Spunde A."/>
            <person name="Suetsugu N."/>
            <person name="Sugano S."/>
            <person name="Sugiyama A."/>
            <person name="Sun R."/>
            <person name="Suzuki Y."/>
            <person name="Takenaka M."/>
            <person name="Takezawa D."/>
            <person name="Tomogane H."/>
            <person name="Tsuzuki M."/>
            <person name="Ueda T."/>
            <person name="Umeda M."/>
            <person name="Ward J.M."/>
            <person name="Watanabe Y."/>
            <person name="Yazaki K."/>
            <person name="Yokoyama R."/>
            <person name="Yoshitake Y."/>
            <person name="Yotsui I."/>
            <person name="Zachgo S."/>
            <person name="Schmutz J."/>
        </authorList>
    </citation>
    <scope>NUCLEOTIDE SEQUENCE [LARGE SCALE GENOMIC DNA]</scope>
    <source>
        <strain evidence="2">Tak-1</strain>
    </source>
</reference>
<gene>
    <name evidence="1" type="ORF">MARPO_0089s0071</name>
</gene>
<dbReference type="Proteomes" id="UP000244005">
    <property type="component" value="Unassembled WGS sequence"/>
</dbReference>
<organism evidence="1 2">
    <name type="scientific">Marchantia polymorpha</name>
    <name type="common">Common liverwort</name>
    <name type="synonym">Marchantia aquatica</name>
    <dbReference type="NCBI Taxonomy" id="3197"/>
    <lineage>
        <taxon>Eukaryota</taxon>
        <taxon>Viridiplantae</taxon>
        <taxon>Streptophyta</taxon>
        <taxon>Embryophyta</taxon>
        <taxon>Marchantiophyta</taxon>
        <taxon>Marchantiopsida</taxon>
        <taxon>Marchantiidae</taxon>
        <taxon>Marchantiales</taxon>
        <taxon>Marchantiaceae</taxon>
        <taxon>Marchantia</taxon>
    </lineage>
</organism>
<dbReference type="Gramene" id="Mp3g21450.1">
    <property type="protein sequence ID" value="Mp3g21450.1.cds"/>
    <property type="gene ID" value="Mp3g21450"/>
</dbReference>
<dbReference type="EMBL" id="KZ772761">
    <property type="protein sequence ID" value="PTQ33449.1"/>
    <property type="molecule type" value="Genomic_DNA"/>
</dbReference>
<evidence type="ECO:0000313" key="1">
    <source>
        <dbReference type="EMBL" id="PTQ33449.1"/>
    </source>
</evidence>
<name>A0A2R6WHX7_MARPO</name>
<sequence>MSAIEWSDNSREVRSADLCRVESSEPQENLEVITFQQMQLKGIPDTNEREEHKIPQVMSMSCNSAFWLLLIFVCKSIEDEEASVYSEPYSHRTLNLQSLVNVERILFIELGRSNILDAQSDTNFRFNGKEQLVTSKGIRVEGGHRIFEKVSQFSRCTRVSSNQSRGFICRNIILAGLLQDYSLHSTSDFISALNSQTFCRLRSILRFRSVLAAATAED</sequence>
<dbReference type="AlphaFoldDB" id="A0A2R6WHX7"/>
<proteinExistence type="predicted"/>
<keyword evidence="2" id="KW-1185">Reference proteome</keyword>
<protein>
    <submittedName>
        <fullName evidence="1">Uncharacterized protein</fullName>
    </submittedName>
</protein>